<reference evidence="7 8" key="1">
    <citation type="journal article" date="2016" name="Nat. Commun.">
        <title>Thousands of microbial genomes shed light on interconnected biogeochemical processes in an aquifer system.</title>
        <authorList>
            <person name="Anantharaman K."/>
            <person name="Brown C.T."/>
            <person name="Hug L.A."/>
            <person name="Sharon I."/>
            <person name="Castelle C.J."/>
            <person name="Probst A.J."/>
            <person name="Thomas B.C."/>
            <person name="Singh A."/>
            <person name="Wilkins M.J."/>
            <person name="Karaoz U."/>
            <person name="Brodie E.L."/>
            <person name="Williams K.H."/>
            <person name="Hubbard S.S."/>
            <person name="Banfield J.F."/>
        </authorList>
    </citation>
    <scope>NUCLEOTIDE SEQUENCE [LARGE SCALE GENOMIC DNA]</scope>
</reference>
<keyword evidence="2 4" id="KW-0560">Oxidoreductase</keyword>
<comment type="caution">
    <text evidence="7">The sequence shown here is derived from an EMBL/GenBank/DDBJ whole genome shotgun (WGS) entry which is preliminary data.</text>
</comment>
<dbReference type="GO" id="GO:0051287">
    <property type="term" value="F:NAD binding"/>
    <property type="evidence" value="ECO:0007669"/>
    <property type="project" value="InterPro"/>
</dbReference>
<comment type="similarity">
    <text evidence="1 4">Belongs to the D-isomer specific 2-hydroxyacid dehydrogenase family.</text>
</comment>
<dbReference type="InterPro" id="IPR029752">
    <property type="entry name" value="D-isomer_DH_CS1"/>
</dbReference>
<evidence type="ECO:0000313" key="8">
    <source>
        <dbReference type="Proteomes" id="UP000177810"/>
    </source>
</evidence>
<organism evidence="7 8">
    <name type="scientific">Candidatus Portnoybacteria bacterium RBG_13_40_8</name>
    <dbReference type="NCBI Taxonomy" id="1801990"/>
    <lineage>
        <taxon>Bacteria</taxon>
        <taxon>Candidatus Portnoyibacteriota</taxon>
    </lineage>
</organism>
<dbReference type="InterPro" id="IPR036291">
    <property type="entry name" value="NAD(P)-bd_dom_sf"/>
</dbReference>
<proteinExistence type="inferred from homology"/>
<accession>A0A1G2F5C8</accession>
<dbReference type="SUPFAM" id="SSF51735">
    <property type="entry name" value="NAD(P)-binding Rossmann-fold domains"/>
    <property type="match status" value="1"/>
</dbReference>
<dbReference type="Proteomes" id="UP000177810">
    <property type="component" value="Unassembled WGS sequence"/>
</dbReference>
<dbReference type="PROSITE" id="PS00065">
    <property type="entry name" value="D_2_HYDROXYACID_DH_1"/>
    <property type="match status" value="1"/>
</dbReference>
<feature type="domain" description="D-isomer specific 2-hydroxyacid dehydrogenase NAD-binding" evidence="6">
    <location>
        <begin position="108"/>
        <end position="283"/>
    </location>
</feature>
<dbReference type="SUPFAM" id="SSF52283">
    <property type="entry name" value="Formate/glycerate dehydrogenase catalytic domain-like"/>
    <property type="match status" value="1"/>
</dbReference>
<dbReference type="Pfam" id="PF02826">
    <property type="entry name" value="2-Hacid_dh_C"/>
    <property type="match status" value="1"/>
</dbReference>
<dbReference type="PANTHER" id="PTHR43761:SF1">
    <property type="entry name" value="D-ISOMER SPECIFIC 2-HYDROXYACID DEHYDROGENASE CATALYTIC DOMAIN-CONTAINING PROTEIN-RELATED"/>
    <property type="match status" value="1"/>
</dbReference>
<evidence type="ECO:0000256" key="3">
    <source>
        <dbReference type="ARBA" id="ARBA00023027"/>
    </source>
</evidence>
<gene>
    <name evidence="7" type="ORF">A2V69_01485</name>
</gene>
<feature type="domain" description="D-isomer specific 2-hydroxyacid dehydrogenase catalytic" evidence="5">
    <location>
        <begin position="13"/>
        <end position="305"/>
    </location>
</feature>
<dbReference type="Gene3D" id="3.40.50.720">
    <property type="entry name" value="NAD(P)-binding Rossmann-like Domain"/>
    <property type="match status" value="2"/>
</dbReference>
<sequence>MRIGILEKGDFSQKALNSLNKIGGVEFFDGKNLKSFIRNKEIIFIRLNYFIGKKVLESAKKLKFICTPTTGLNHLDLEEIKKRNILLISLKDENKFLSNIRATPEHAFGLVLSLLRNYKDAFLNKNNKEWNRDKFKGHEIYNKNIGIIGFGRIGKILAKYFSEFGANVFFYDVRLNIKPCYGAKKITNLKKLIKKCEIVLLCASYEGSKFLNRNYIDLLQDKYFINTARNELLDEDYLIKKIKNNFFKGIALDVITDENGKNNLNKFIHLTKNRNFILTPHIGGATYESMAKTEIFLANKLRKVLLKNKEN</sequence>
<evidence type="ECO:0000313" key="7">
    <source>
        <dbReference type="EMBL" id="OGZ33183.1"/>
    </source>
</evidence>
<dbReference type="GO" id="GO:0016616">
    <property type="term" value="F:oxidoreductase activity, acting on the CH-OH group of donors, NAD or NADP as acceptor"/>
    <property type="evidence" value="ECO:0007669"/>
    <property type="project" value="InterPro"/>
</dbReference>
<dbReference type="AlphaFoldDB" id="A0A1G2F5C8"/>
<name>A0A1G2F5C8_9BACT</name>
<evidence type="ECO:0000256" key="2">
    <source>
        <dbReference type="ARBA" id="ARBA00023002"/>
    </source>
</evidence>
<evidence type="ECO:0000259" key="6">
    <source>
        <dbReference type="Pfam" id="PF02826"/>
    </source>
</evidence>
<dbReference type="Pfam" id="PF00389">
    <property type="entry name" value="2-Hacid_dh"/>
    <property type="match status" value="1"/>
</dbReference>
<dbReference type="InterPro" id="IPR006139">
    <property type="entry name" value="D-isomer_2_OHA_DH_cat_dom"/>
</dbReference>
<dbReference type="PANTHER" id="PTHR43761">
    <property type="entry name" value="D-ISOMER SPECIFIC 2-HYDROXYACID DEHYDROGENASE FAMILY PROTEIN (AFU_ORTHOLOGUE AFUA_1G13630)"/>
    <property type="match status" value="1"/>
</dbReference>
<evidence type="ECO:0000256" key="4">
    <source>
        <dbReference type="RuleBase" id="RU003719"/>
    </source>
</evidence>
<evidence type="ECO:0000256" key="1">
    <source>
        <dbReference type="ARBA" id="ARBA00005854"/>
    </source>
</evidence>
<protein>
    <recommendedName>
        <fullName evidence="9">D-isomer specific 2-hydroxyacid dehydrogenase NAD-binding domain-containing protein</fullName>
    </recommendedName>
</protein>
<dbReference type="InterPro" id="IPR006140">
    <property type="entry name" value="D-isomer_DH_NAD-bd"/>
</dbReference>
<evidence type="ECO:0000259" key="5">
    <source>
        <dbReference type="Pfam" id="PF00389"/>
    </source>
</evidence>
<dbReference type="EMBL" id="MHMT01000003">
    <property type="protein sequence ID" value="OGZ33183.1"/>
    <property type="molecule type" value="Genomic_DNA"/>
</dbReference>
<keyword evidence="3" id="KW-0520">NAD</keyword>
<evidence type="ECO:0008006" key="9">
    <source>
        <dbReference type="Google" id="ProtNLM"/>
    </source>
</evidence>
<dbReference type="InterPro" id="IPR050418">
    <property type="entry name" value="D-iso_2-hydroxyacid_DH_PdxB"/>
</dbReference>
<dbReference type="STRING" id="1801990.A2V69_01485"/>